<comment type="caution">
    <text evidence="11">The sequence shown here is derived from an EMBL/GenBank/DDBJ whole genome shotgun (WGS) entry which is preliminary data.</text>
</comment>
<dbReference type="SMART" id="SM00504">
    <property type="entry name" value="Ubox"/>
    <property type="match status" value="1"/>
</dbReference>
<dbReference type="InterPro" id="IPR016024">
    <property type="entry name" value="ARM-type_fold"/>
</dbReference>
<dbReference type="Gene3D" id="1.20.930.20">
    <property type="entry name" value="Adaptor protein Cbl, N-terminal domain"/>
    <property type="match status" value="1"/>
</dbReference>
<feature type="repeat" description="ARM" evidence="8">
    <location>
        <begin position="408"/>
        <end position="445"/>
    </location>
</feature>
<gene>
    <name evidence="11" type="ORF">ACH5RR_027581</name>
</gene>
<evidence type="ECO:0000256" key="4">
    <source>
        <dbReference type="ARBA" id="ARBA00012483"/>
    </source>
</evidence>
<dbReference type="InterPro" id="IPR003613">
    <property type="entry name" value="Ubox_domain"/>
</dbReference>
<dbReference type="InterPro" id="IPR057623">
    <property type="entry name" value="PUB12-19-like_N"/>
</dbReference>
<dbReference type="InterPro" id="IPR036537">
    <property type="entry name" value="Adaptor_Cbl_N_dom_sf"/>
</dbReference>
<name>A0ABD2Z6Z7_9GENT</name>
<dbReference type="EMBL" id="JBJUIK010000011">
    <property type="protein sequence ID" value="KAL3514864.1"/>
    <property type="molecule type" value="Genomic_DNA"/>
</dbReference>
<evidence type="ECO:0000256" key="6">
    <source>
        <dbReference type="ARBA" id="ARBA00022737"/>
    </source>
</evidence>
<evidence type="ECO:0000256" key="9">
    <source>
        <dbReference type="SAM" id="Coils"/>
    </source>
</evidence>
<dbReference type="AlphaFoldDB" id="A0ABD2Z6Z7"/>
<dbReference type="SUPFAM" id="SSF57850">
    <property type="entry name" value="RING/U-box"/>
    <property type="match status" value="1"/>
</dbReference>
<dbReference type="SUPFAM" id="SSF48371">
    <property type="entry name" value="ARM repeat"/>
    <property type="match status" value="1"/>
</dbReference>
<dbReference type="InterPro" id="IPR045210">
    <property type="entry name" value="RING-Ubox_PUB"/>
</dbReference>
<evidence type="ECO:0000256" key="5">
    <source>
        <dbReference type="ARBA" id="ARBA00022679"/>
    </source>
</evidence>
<dbReference type="Pfam" id="PF25368">
    <property type="entry name" value="PUB10_N"/>
    <property type="match status" value="1"/>
</dbReference>
<dbReference type="Proteomes" id="UP001630127">
    <property type="component" value="Unassembled WGS sequence"/>
</dbReference>
<evidence type="ECO:0000313" key="12">
    <source>
        <dbReference type="Proteomes" id="UP001630127"/>
    </source>
</evidence>
<dbReference type="PANTHER" id="PTHR23315">
    <property type="entry name" value="U BOX DOMAIN-CONTAINING"/>
    <property type="match status" value="1"/>
</dbReference>
<dbReference type="InterPro" id="IPR000225">
    <property type="entry name" value="Armadillo"/>
</dbReference>
<dbReference type="GO" id="GO:0061630">
    <property type="term" value="F:ubiquitin protein ligase activity"/>
    <property type="evidence" value="ECO:0007669"/>
    <property type="project" value="UniProtKB-EC"/>
</dbReference>
<dbReference type="CDD" id="cd16664">
    <property type="entry name" value="RING-Ubox_PUB"/>
    <property type="match status" value="1"/>
</dbReference>
<sequence length="648" mass="72278">MVTEVECHVLHGKIIEEDNNPLNQPVKNRHQMDVFQQLIATIENVKSIGEYRKTQRKECQSLVRKLNLLLPFLEEIRDLQTPIPETALECLCKLKIAFHSAKKLLNTCHCGSKIYLALDTEAIMGRFHSVYTKISEALDGMPYEEPGISDEEKEQVELLRTQIRRAKNRMDTQDMEFTMDLMVALSTENDRNADIASVERLANKLGLHTVEELKAETIAVKKLVNERKGHNAEDTQQIIDLLNKFKKFAGVAETGIIDDRDRTKTREKCASLAIPHEFLCPITLEIMTDPVIVATGQTYERESIQQWLDSSHQTCPKSGQVLAHLSLAPNFALRNLIQQWCAKNNFQLPTKEAPANPKNPAAENDGEILTLVRNLSSSQLDVQRNAAKKIRMLSKESPENRITIASNGGIQPLVRLLSYPDSRIQEHAVTAILNLSIDESNKKLISKEKPIPAIIEILQNGNIGAKENSAAALFSLSMLDENKATIGALNGIPPLVLLLKNGTIRGKKDAVTALFNLCLNHSNKSRAIEAGIVTQLLTLLEDRNLDLIDEILSIILLLASNQEGRQEIGQLSFIETLVNFIREGNPKNKECATAVLLELGTNNSNLILAALQYGVYEHLDEVTKSGTDRGKRKANSVLQLMSKAEQIP</sequence>
<organism evidence="11 12">
    <name type="scientific">Cinchona calisaya</name>
    <dbReference type="NCBI Taxonomy" id="153742"/>
    <lineage>
        <taxon>Eukaryota</taxon>
        <taxon>Viridiplantae</taxon>
        <taxon>Streptophyta</taxon>
        <taxon>Embryophyta</taxon>
        <taxon>Tracheophyta</taxon>
        <taxon>Spermatophyta</taxon>
        <taxon>Magnoliopsida</taxon>
        <taxon>eudicotyledons</taxon>
        <taxon>Gunneridae</taxon>
        <taxon>Pentapetalae</taxon>
        <taxon>asterids</taxon>
        <taxon>lamiids</taxon>
        <taxon>Gentianales</taxon>
        <taxon>Rubiaceae</taxon>
        <taxon>Cinchonoideae</taxon>
        <taxon>Cinchoneae</taxon>
        <taxon>Cinchona</taxon>
    </lineage>
</organism>
<comment type="catalytic activity">
    <reaction evidence="1">
        <text>S-ubiquitinyl-[E2 ubiquitin-conjugating enzyme]-L-cysteine + [acceptor protein]-L-lysine = [E2 ubiquitin-conjugating enzyme]-L-cysteine + N(6)-ubiquitinyl-[acceptor protein]-L-lysine.</text>
        <dbReference type="EC" id="2.3.2.27"/>
    </reaction>
</comment>
<dbReference type="EC" id="2.3.2.27" evidence="4"/>
<evidence type="ECO:0000256" key="2">
    <source>
        <dbReference type="ARBA" id="ARBA00003861"/>
    </source>
</evidence>
<dbReference type="InterPro" id="IPR011989">
    <property type="entry name" value="ARM-like"/>
</dbReference>
<evidence type="ECO:0000256" key="8">
    <source>
        <dbReference type="PROSITE-ProRule" id="PRU00259"/>
    </source>
</evidence>
<evidence type="ECO:0000256" key="3">
    <source>
        <dbReference type="ARBA" id="ARBA00004906"/>
    </source>
</evidence>
<dbReference type="Gene3D" id="3.30.40.10">
    <property type="entry name" value="Zinc/RING finger domain, C3HC4 (zinc finger)"/>
    <property type="match status" value="1"/>
</dbReference>
<dbReference type="Pfam" id="PF04564">
    <property type="entry name" value="U-box"/>
    <property type="match status" value="1"/>
</dbReference>
<dbReference type="Pfam" id="PF25598">
    <property type="entry name" value="ARM_PUB"/>
    <property type="match status" value="1"/>
</dbReference>
<dbReference type="SMART" id="SM00185">
    <property type="entry name" value="ARM"/>
    <property type="match status" value="5"/>
</dbReference>
<comment type="function">
    <text evidence="2">Functions as an E3 ubiquitin ligase.</text>
</comment>
<evidence type="ECO:0000256" key="7">
    <source>
        <dbReference type="ARBA" id="ARBA00022786"/>
    </source>
</evidence>
<keyword evidence="9" id="KW-0175">Coiled coil</keyword>
<feature type="domain" description="U-box" evidence="10">
    <location>
        <begin position="273"/>
        <end position="347"/>
    </location>
</feature>
<keyword evidence="7" id="KW-0833">Ubl conjugation pathway</keyword>
<keyword evidence="12" id="KW-1185">Reference proteome</keyword>
<reference evidence="11 12" key="1">
    <citation type="submission" date="2024-11" db="EMBL/GenBank/DDBJ databases">
        <title>A near-complete genome assembly of Cinchona calisaya.</title>
        <authorList>
            <person name="Lian D.C."/>
            <person name="Zhao X.W."/>
            <person name="Wei L."/>
        </authorList>
    </citation>
    <scope>NUCLEOTIDE SEQUENCE [LARGE SCALE GENOMIC DNA]</scope>
    <source>
        <tissue evidence="11">Nenye</tissue>
    </source>
</reference>
<dbReference type="GO" id="GO:0016567">
    <property type="term" value="P:protein ubiquitination"/>
    <property type="evidence" value="ECO:0007669"/>
    <property type="project" value="UniProtKB-ARBA"/>
</dbReference>
<keyword evidence="6" id="KW-0677">Repeat</keyword>
<dbReference type="PROSITE" id="PS51698">
    <property type="entry name" value="U_BOX"/>
    <property type="match status" value="1"/>
</dbReference>
<dbReference type="InterPro" id="IPR013083">
    <property type="entry name" value="Znf_RING/FYVE/PHD"/>
</dbReference>
<dbReference type="FunFam" id="1.20.930.20:FF:000002">
    <property type="entry name" value="RING-type E3 ubiquitin transferase"/>
    <property type="match status" value="1"/>
</dbReference>
<dbReference type="Gene3D" id="1.25.10.10">
    <property type="entry name" value="Leucine-rich Repeat Variant"/>
    <property type="match status" value="2"/>
</dbReference>
<evidence type="ECO:0000259" key="10">
    <source>
        <dbReference type="PROSITE" id="PS51698"/>
    </source>
</evidence>
<dbReference type="PANTHER" id="PTHR23315:SF49">
    <property type="entry name" value="RING-TYPE E3 UBIQUITIN TRANSFERASE"/>
    <property type="match status" value="1"/>
</dbReference>
<feature type="coiled-coil region" evidence="9">
    <location>
        <begin position="149"/>
        <end position="176"/>
    </location>
</feature>
<dbReference type="FunFam" id="1.25.10.10:FF:000082">
    <property type="entry name" value="RING-type E3 ubiquitin transferase"/>
    <property type="match status" value="1"/>
</dbReference>
<accession>A0ABD2Z6Z7</accession>
<dbReference type="FunFam" id="3.30.40.10:FF:000562">
    <property type="entry name" value="RING-type E3 ubiquitin transferase"/>
    <property type="match status" value="1"/>
</dbReference>
<comment type="pathway">
    <text evidence="3">Protein modification; protein ubiquitination.</text>
</comment>
<keyword evidence="5" id="KW-0808">Transferase</keyword>
<dbReference type="InterPro" id="IPR058678">
    <property type="entry name" value="ARM_PUB"/>
</dbReference>
<dbReference type="PROSITE" id="PS50176">
    <property type="entry name" value="ARM_REPEAT"/>
    <property type="match status" value="1"/>
</dbReference>
<protein>
    <recommendedName>
        <fullName evidence="4">RING-type E3 ubiquitin transferase</fullName>
        <ecNumber evidence="4">2.3.2.27</ecNumber>
    </recommendedName>
</protein>
<evidence type="ECO:0000313" key="11">
    <source>
        <dbReference type="EMBL" id="KAL3514864.1"/>
    </source>
</evidence>
<proteinExistence type="predicted"/>
<evidence type="ECO:0000256" key="1">
    <source>
        <dbReference type="ARBA" id="ARBA00000900"/>
    </source>
</evidence>